<evidence type="ECO:0000256" key="1">
    <source>
        <dbReference type="ARBA" id="ARBA00009922"/>
    </source>
</evidence>
<organism evidence="15 16">
    <name type="scientific">Sodaliphilus pleomorphus</name>
    <dbReference type="NCBI Taxonomy" id="2606626"/>
    <lineage>
        <taxon>Bacteria</taxon>
        <taxon>Pseudomonadati</taxon>
        <taxon>Bacteroidota</taxon>
        <taxon>Bacteroidia</taxon>
        <taxon>Bacteroidales</taxon>
        <taxon>Muribaculaceae</taxon>
        <taxon>Sodaliphilus</taxon>
    </lineage>
</organism>
<protein>
    <recommendedName>
        <fullName evidence="9">DNA 3'-5' helicase</fullName>
        <ecNumber evidence="9">5.6.2.4</ecNumber>
    </recommendedName>
    <alternativeName>
        <fullName evidence="10">DNA 3'-5' helicase II</fullName>
    </alternativeName>
</protein>
<accession>A0A6L5XA73</accession>
<dbReference type="PANTHER" id="PTHR11070">
    <property type="entry name" value="UVRD / RECB / PCRA DNA HELICASE FAMILY MEMBER"/>
    <property type="match status" value="1"/>
</dbReference>
<dbReference type="Pfam" id="PF00580">
    <property type="entry name" value="UvrD-helicase"/>
    <property type="match status" value="1"/>
</dbReference>
<keyword evidence="5 12" id="KW-0067">ATP-binding</keyword>
<dbReference type="Gene3D" id="3.40.50.300">
    <property type="entry name" value="P-loop containing nucleotide triphosphate hydrolases"/>
    <property type="match status" value="2"/>
</dbReference>
<evidence type="ECO:0000256" key="10">
    <source>
        <dbReference type="ARBA" id="ARBA00034923"/>
    </source>
</evidence>
<evidence type="ECO:0000256" key="2">
    <source>
        <dbReference type="ARBA" id="ARBA00022741"/>
    </source>
</evidence>
<dbReference type="InterPro" id="IPR014017">
    <property type="entry name" value="DNA_helicase_UvrD-like_C"/>
</dbReference>
<dbReference type="GO" id="GO:0005829">
    <property type="term" value="C:cytosol"/>
    <property type="evidence" value="ECO:0007669"/>
    <property type="project" value="TreeGrafter"/>
</dbReference>
<dbReference type="RefSeq" id="WP_154327861.1">
    <property type="nucleotide sequence ID" value="NZ_CP045696.1"/>
</dbReference>
<dbReference type="InterPro" id="IPR014016">
    <property type="entry name" value="UvrD-like_ATP-bd"/>
</dbReference>
<dbReference type="InterPro" id="IPR013986">
    <property type="entry name" value="DExx_box_DNA_helicase_dom_sf"/>
</dbReference>
<keyword evidence="16" id="KW-1185">Reference proteome</keyword>
<dbReference type="CDD" id="cd17932">
    <property type="entry name" value="DEXQc_UvrD"/>
    <property type="match status" value="1"/>
</dbReference>
<comment type="catalytic activity">
    <reaction evidence="8">
        <text>Couples ATP hydrolysis with the unwinding of duplex DNA by translocating in the 3'-5' direction.</text>
        <dbReference type="EC" id="5.6.2.4"/>
    </reaction>
</comment>
<evidence type="ECO:0000256" key="8">
    <source>
        <dbReference type="ARBA" id="ARBA00034617"/>
    </source>
</evidence>
<comment type="caution">
    <text evidence="15">The sequence shown here is derived from an EMBL/GenBank/DDBJ whole genome shotgun (WGS) entry which is preliminary data.</text>
</comment>
<dbReference type="EMBL" id="VULT01000001">
    <property type="protein sequence ID" value="MSS16355.1"/>
    <property type="molecule type" value="Genomic_DNA"/>
</dbReference>
<dbReference type="PANTHER" id="PTHR11070:SF2">
    <property type="entry name" value="ATP-DEPENDENT DNA HELICASE SRS2"/>
    <property type="match status" value="1"/>
</dbReference>
<keyword evidence="4 12" id="KW-0347">Helicase</keyword>
<dbReference type="Proteomes" id="UP000483362">
    <property type="component" value="Unassembled WGS sequence"/>
</dbReference>
<dbReference type="EC" id="5.6.2.4" evidence="9"/>
<gene>
    <name evidence="15" type="ORF">FYJ29_01005</name>
</gene>
<keyword evidence="2 12" id="KW-0547">Nucleotide-binding</keyword>
<dbReference type="Gene3D" id="1.10.486.10">
    <property type="entry name" value="PCRA, domain 4"/>
    <property type="match status" value="1"/>
</dbReference>
<feature type="domain" description="UvrD-like helicase C-terminal" evidence="14">
    <location>
        <begin position="284"/>
        <end position="556"/>
    </location>
</feature>
<feature type="binding site" evidence="12">
    <location>
        <begin position="29"/>
        <end position="36"/>
    </location>
    <ligand>
        <name>ATP</name>
        <dbReference type="ChEBI" id="CHEBI:30616"/>
    </ligand>
</feature>
<dbReference type="InterPro" id="IPR000212">
    <property type="entry name" value="DNA_helicase_UvrD/REP"/>
</dbReference>
<dbReference type="GO" id="GO:0033202">
    <property type="term" value="C:DNA helicase complex"/>
    <property type="evidence" value="ECO:0007669"/>
    <property type="project" value="TreeGrafter"/>
</dbReference>
<dbReference type="SUPFAM" id="SSF52540">
    <property type="entry name" value="P-loop containing nucleoside triphosphate hydrolases"/>
    <property type="match status" value="1"/>
</dbReference>
<evidence type="ECO:0000256" key="7">
    <source>
        <dbReference type="ARBA" id="ARBA00023235"/>
    </source>
</evidence>
<feature type="domain" description="UvrD-like helicase ATP-binding" evidence="13">
    <location>
        <begin position="8"/>
        <end position="283"/>
    </location>
</feature>
<evidence type="ECO:0000313" key="15">
    <source>
        <dbReference type="EMBL" id="MSS16355.1"/>
    </source>
</evidence>
<evidence type="ECO:0000256" key="11">
    <source>
        <dbReference type="ARBA" id="ARBA00048988"/>
    </source>
</evidence>
<dbReference type="GO" id="GO:0000725">
    <property type="term" value="P:recombinational repair"/>
    <property type="evidence" value="ECO:0007669"/>
    <property type="project" value="TreeGrafter"/>
</dbReference>
<evidence type="ECO:0000256" key="4">
    <source>
        <dbReference type="ARBA" id="ARBA00022806"/>
    </source>
</evidence>
<keyword evidence="7" id="KW-0413">Isomerase</keyword>
<name>A0A6L5XA73_9BACT</name>
<dbReference type="GO" id="GO:0005524">
    <property type="term" value="F:ATP binding"/>
    <property type="evidence" value="ECO:0007669"/>
    <property type="project" value="UniProtKB-UniRule"/>
</dbReference>
<evidence type="ECO:0000313" key="16">
    <source>
        <dbReference type="Proteomes" id="UP000483362"/>
    </source>
</evidence>
<dbReference type="PROSITE" id="PS51198">
    <property type="entry name" value="UVRD_HELICASE_ATP_BIND"/>
    <property type="match status" value="1"/>
</dbReference>
<evidence type="ECO:0000256" key="6">
    <source>
        <dbReference type="ARBA" id="ARBA00023125"/>
    </source>
</evidence>
<proteinExistence type="inferred from homology"/>
<dbReference type="PROSITE" id="PS51217">
    <property type="entry name" value="UVRD_HELICASE_CTER"/>
    <property type="match status" value="1"/>
</dbReference>
<evidence type="ECO:0000256" key="12">
    <source>
        <dbReference type="PROSITE-ProRule" id="PRU00560"/>
    </source>
</evidence>
<keyword evidence="6" id="KW-0238">DNA-binding</keyword>
<reference evidence="15 16" key="1">
    <citation type="submission" date="2019-08" db="EMBL/GenBank/DDBJ databases">
        <title>In-depth cultivation of the pig gut microbiome towards novel bacterial diversity and tailored functional studies.</title>
        <authorList>
            <person name="Wylensek D."/>
            <person name="Hitch T.C.A."/>
            <person name="Clavel T."/>
        </authorList>
    </citation>
    <scope>NUCLEOTIDE SEQUENCE [LARGE SCALE GENOMIC DNA]</scope>
    <source>
        <strain evidence="15 16">Oil-RF-744-WCA-WT-10</strain>
    </source>
</reference>
<dbReference type="GO" id="GO:0003677">
    <property type="term" value="F:DNA binding"/>
    <property type="evidence" value="ECO:0007669"/>
    <property type="project" value="UniProtKB-KW"/>
</dbReference>
<evidence type="ECO:0000259" key="14">
    <source>
        <dbReference type="PROSITE" id="PS51217"/>
    </source>
</evidence>
<dbReference type="GO" id="GO:0043138">
    <property type="term" value="F:3'-5' DNA helicase activity"/>
    <property type="evidence" value="ECO:0007669"/>
    <property type="project" value="UniProtKB-EC"/>
</dbReference>
<evidence type="ECO:0000256" key="3">
    <source>
        <dbReference type="ARBA" id="ARBA00022801"/>
    </source>
</evidence>
<dbReference type="GO" id="GO:0016787">
    <property type="term" value="F:hydrolase activity"/>
    <property type="evidence" value="ECO:0007669"/>
    <property type="project" value="UniProtKB-UniRule"/>
</dbReference>
<keyword evidence="3 12" id="KW-0378">Hydrolase</keyword>
<sequence length="715" mass="81415">MYTQPLFNDLNERQLEAVKTTEGRLRIVAGAGSGKTRVIAHRYAYLVNVLGIDPAGILCMTFTNKAAQEMKSRIATLVHRGNVNDYVCTIHGFCVRFLRQEIFRLGWPANFQIIDEQDAKVLAKHVMQELGLDRTKATVRKFLAAIGLAKGQQRQHYVGRYMLPGSKDVEGSDEFSRYLKVQLKHFVLDYDDLVYFTLYIFDHFETVRRHWQQEINYVQVDEVQDCDRDEWDVINAVSGGYNNLCIVGDPDQAIYEWRGARPSLFVNFKSDRDIFLTENYRSTPNILDVANSIIAHNRDRLPKELFTRCPAGALVLYHHFKGETQESEWIVRQIKKNVAGGEAQNSDFAILYRASYLSRSIEQELIKQKVKYVVWGGIRFFERREIKDALAYLSLVARNDDLSFMRVVNLPSRKFGPASMQHLARLALDEDRPLYDTLAAHRGEATFGHCKLDGFVRAIEQARQAMASGKSIGDIFELLMRTTGLKDLLRKDEDEDRLENLDELAASIAYYEDEHRNDELPVTIERYLQDIALYTNADYRKDGTAVRLMTIHQAKGLEFPCVIVVGMTEGIFPSHRALRERKRAAEEEERRLMYVAVTRAQRVLVLTESEGYDNAVQGEKYPSRFIGEIDERLLTVKGNPDPQLFAASRALAARLADDLEMATRADEAGIHLGDVVAHPVFGQGVVVEQRPGGSLVVKFAVGNRMLMPAVLTKCE</sequence>
<comment type="catalytic activity">
    <reaction evidence="11">
        <text>ATP + H2O = ADP + phosphate + H(+)</text>
        <dbReference type="Rhea" id="RHEA:13065"/>
        <dbReference type="ChEBI" id="CHEBI:15377"/>
        <dbReference type="ChEBI" id="CHEBI:15378"/>
        <dbReference type="ChEBI" id="CHEBI:30616"/>
        <dbReference type="ChEBI" id="CHEBI:43474"/>
        <dbReference type="ChEBI" id="CHEBI:456216"/>
        <dbReference type="EC" id="5.6.2.4"/>
    </reaction>
</comment>
<dbReference type="Gene3D" id="1.10.10.160">
    <property type="match status" value="1"/>
</dbReference>
<dbReference type="Pfam" id="PF13361">
    <property type="entry name" value="UvrD_C"/>
    <property type="match status" value="1"/>
</dbReference>
<dbReference type="AlphaFoldDB" id="A0A6L5XA73"/>
<dbReference type="InterPro" id="IPR027417">
    <property type="entry name" value="P-loop_NTPase"/>
</dbReference>
<comment type="similarity">
    <text evidence="1">Belongs to the helicase family. UvrD subfamily.</text>
</comment>
<evidence type="ECO:0000259" key="13">
    <source>
        <dbReference type="PROSITE" id="PS51198"/>
    </source>
</evidence>
<evidence type="ECO:0000256" key="5">
    <source>
        <dbReference type="ARBA" id="ARBA00022840"/>
    </source>
</evidence>
<evidence type="ECO:0000256" key="9">
    <source>
        <dbReference type="ARBA" id="ARBA00034808"/>
    </source>
</evidence>